<organism evidence="1">
    <name type="scientific">marine sediment metagenome</name>
    <dbReference type="NCBI Taxonomy" id="412755"/>
    <lineage>
        <taxon>unclassified sequences</taxon>
        <taxon>metagenomes</taxon>
        <taxon>ecological metagenomes</taxon>
    </lineage>
</organism>
<comment type="caution">
    <text evidence="1">The sequence shown here is derived from an EMBL/GenBank/DDBJ whole genome shotgun (WGS) entry which is preliminary data.</text>
</comment>
<name>A0A0F9ISJ6_9ZZZZ</name>
<gene>
    <name evidence="1" type="ORF">LCGC14_1543140</name>
</gene>
<accession>A0A0F9ISJ6</accession>
<protein>
    <submittedName>
        <fullName evidence="1">Uncharacterized protein</fullName>
    </submittedName>
</protein>
<evidence type="ECO:0000313" key="1">
    <source>
        <dbReference type="EMBL" id="KKM60303.1"/>
    </source>
</evidence>
<sequence>MSKLNPEEVAKIRAAAEKATTQKYNAMMMLPGTVIAMCDRIEDLSPFEALEENSWDLRCVNVPTGGDDYDIIWEVIEHYQATPRNRTIAGGITPVEAIKQALKPRIDEEQ</sequence>
<reference evidence="1" key="1">
    <citation type="journal article" date="2015" name="Nature">
        <title>Complex archaea that bridge the gap between prokaryotes and eukaryotes.</title>
        <authorList>
            <person name="Spang A."/>
            <person name="Saw J.H."/>
            <person name="Jorgensen S.L."/>
            <person name="Zaremba-Niedzwiedzka K."/>
            <person name="Martijn J."/>
            <person name="Lind A.E."/>
            <person name="van Eijk R."/>
            <person name="Schleper C."/>
            <person name="Guy L."/>
            <person name="Ettema T.J."/>
        </authorList>
    </citation>
    <scope>NUCLEOTIDE SEQUENCE</scope>
</reference>
<proteinExistence type="predicted"/>
<dbReference type="EMBL" id="LAZR01011703">
    <property type="protein sequence ID" value="KKM60303.1"/>
    <property type="molecule type" value="Genomic_DNA"/>
</dbReference>
<dbReference type="AlphaFoldDB" id="A0A0F9ISJ6"/>